<dbReference type="AlphaFoldDB" id="A0A917LMH5"/>
<name>A0A917LMH5_9MICC</name>
<reference evidence="1" key="2">
    <citation type="submission" date="2020-09" db="EMBL/GenBank/DDBJ databases">
        <authorList>
            <person name="Sun Q."/>
            <person name="Zhou Y."/>
        </authorList>
    </citation>
    <scope>NUCLEOTIDE SEQUENCE</scope>
    <source>
        <strain evidence="1">CGMCC 1.12187</strain>
    </source>
</reference>
<dbReference type="RefSeq" id="WP_188534081.1">
    <property type="nucleotide sequence ID" value="NZ_BMEQ01000001.1"/>
</dbReference>
<evidence type="ECO:0000313" key="2">
    <source>
        <dbReference type="Proteomes" id="UP000638848"/>
    </source>
</evidence>
<dbReference type="Proteomes" id="UP000638848">
    <property type="component" value="Unassembled WGS sequence"/>
</dbReference>
<sequence>MVRIIRTPEQLEALPDHAVVVDATDRIRECWTVQGERRWFKPGDDAWTAVVLPAVLLHVREP</sequence>
<dbReference type="EMBL" id="BMEQ01000001">
    <property type="protein sequence ID" value="GGG44406.1"/>
    <property type="molecule type" value="Genomic_DNA"/>
</dbReference>
<keyword evidence="2" id="KW-1185">Reference proteome</keyword>
<accession>A0A917LMH5</accession>
<comment type="caution">
    <text evidence="1">The sequence shown here is derived from an EMBL/GenBank/DDBJ whole genome shotgun (WGS) entry which is preliminary data.</text>
</comment>
<evidence type="ECO:0000313" key="1">
    <source>
        <dbReference type="EMBL" id="GGG44406.1"/>
    </source>
</evidence>
<organism evidence="1 2">
    <name type="scientific">Kocuria dechangensis</name>
    <dbReference type="NCBI Taxonomy" id="1176249"/>
    <lineage>
        <taxon>Bacteria</taxon>
        <taxon>Bacillati</taxon>
        <taxon>Actinomycetota</taxon>
        <taxon>Actinomycetes</taxon>
        <taxon>Micrococcales</taxon>
        <taxon>Micrococcaceae</taxon>
        <taxon>Kocuria</taxon>
    </lineage>
</organism>
<reference evidence="1" key="1">
    <citation type="journal article" date="2014" name="Int. J. Syst. Evol. Microbiol.">
        <title>Complete genome sequence of Corynebacterium casei LMG S-19264T (=DSM 44701T), isolated from a smear-ripened cheese.</title>
        <authorList>
            <consortium name="US DOE Joint Genome Institute (JGI-PGF)"/>
            <person name="Walter F."/>
            <person name="Albersmeier A."/>
            <person name="Kalinowski J."/>
            <person name="Ruckert C."/>
        </authorList>
    </citation>
    <scope>NUCLEOTIDE SEQUENCE</scope>
    <source>
        <strain evidence="1">CGMCC 1.12187</strain>
    </source>
</reference>
<gene>
    <name evidence="1" type="ORF">GCM10011374_03380</name>
</gene>
<proteinExistence type="predicted"/>
<protein>
    <submittedName>
        <fullName evidence="1">Uncharacterized protein</fullName>
    </submittedName>
</protein>